<reference evidence="3 4" key="1">
    <citation type="submission" date="2019-08" db="EMBL/GenBank/DDBJ databases">
        <title>Archangium and Cystobacter genomes.</title>
        <authorList>
            <person name="Chen I.-C.K."/>
            <person name="Wielgoss S."/>
        </authorList>
    </citation>
    <scope>NUCLEOTIDE SEQUENCE [LARGE SCALE GENOMIC DNA]</scope>
    <source>
        <strain evidence="3 4">Cbm 6</strain>
    </source>
</reference>
<sequence length="495" mass="53864">MSSIRSRGQSLVLMCLTMLLVTVMVCLSLSFSLKLREKMETQSVADLAAYSGAVATARTFNSIALMRRAQTAHLVAATGTMSLISWTSLTRANLNASRLAAAGCPAAAEALEALETTNEEISRRWNELDAEAGVQTYNIHVLAFHLAVMQGMMFQQLQQSVGGGQESFTEQLAKLANEGSRFKGELRAGPTQVSLNELAYATSGGFDHAVDMAMASRGYEFITRRQGMPSFTGSGGILGAISAAGGSLRVIRQGGSSYWGEALGHGGRAEKTYFTWAEDHAVVEVRFPGCAPFSIRAWAGVKATDLQDDSDNHWWTPDVPAIGGSDPGMEKQYRHTLLPCFPREYCPTTFVGGMAYNTGDRSDDNLWAQPKIFALAQRDYKVRGLRADPWNLLFRFRFTAGRDSTFDNHGLHLADGTDISVQSALATGLAYYHRRGHWNEPPNLWNPFWRATLVASDIDSGGDLRRGGTDIPDTVGGPAAEAYQQLIRAGYKGVH</sequence>
<keyword evidence="1" id="KW-0472">Membrane</keyword>
<evidence type="ECO:0000313" key="4">
    <source>
        <dbReference type="Proteomes" id="UP001611383"/>
    </source>
</evidence>
<dbReference type="RefSeq" id="WP_395824353.1">
    <property type="nucleotide sequence ID" value="NZ_CP043494.1"/>
</dbReference>
<protein>
    <recommendedName>
        <fullName evidence="2">Putative Flp pilus-assembly TadG-like N-terminal domain-containing protein</fullName>
    </recommendedName>
</protein>
<organism evidence="3 4">
    <name type="scientific">Archangium minus</name>
    <dbReference type="NCBI Taxonomy" id="83450"/>
    <lineage>
        <taxon>Bacteria</taxon>
        <taxon>Pseudomonadati</taxon>
        <taxon>Myxococcota</taxon>
        <taxon>Myxococcia</taxon>
        <taxon>Myxococcales</taxon>
        <taxon>Cystobacterineae</taxon>
        <taxon>Archangiaceae</taxon>
        <taxon>Archangium</taxon>
    </lineage>
</organism>
<keyword evidence="4" id="KW-1185">Reference proteome</keyword>
<gene>
    <name evidence="3" type="ORF">F0U60_25540</name>
</gene>
<keyword evidence="1" id="KW-1133">Transmembrane helix</keyword>
<dbReference type="EMBL" id="CP043494">
    <property type="protein sequence ID" value="WNG47114.1"/>
    <property type="molecule type" value="Genomic_DNA"/>
</dbReference>
<feature type="transmembrane region" description="Helical" evidence="1">
    <location>
        <begin position="12"/>
        <end position="33"/>
    </location>
</feature>
<accession>A0ABY9WTJ8</accession>
<keyword evidence="1" id="KW-0812">Transmembrane</keyword>
<dbReference type="Proteomes" id="UP001611383">
    <property type="component" value="Chromosome"/>
</dbReference>
<evidence type="ECO:0000313" key="3">
    <source>
        <dbReference type="EMBL" id="WNG47114.1"/>
    </source>
</evidence>
<evidence type="ECO:0000259" key="2">
    <source>
        <dbReference type="Pfam" id="PF13400"/>
    </source>
</evidence>
<name>A0ABY9WTJ8_9BACT</name>
<feature type="domain" description="Putative Flp pilus-assembly TadG-like N-terminal" evidence="2">
    <location>
        <begin position="8"/>
        <end position="55"/>
    </location>
</feature>
<evidence type="ECO:0000256" key="1">
    <source>
        <dbReference type="SAM" id="Phobius"/>
    </source>
</evidence>
<proteinExistence type="predicted"/>
<dbReference type="Pfam" id="PF13400">
    <property type="entry name" value="Tad"/>
    <property type="match status" value="1"/>
</dbReference>
<dbReference type="InterPro" id="IPR028087">
    <property type="entry name" value="Tad_N"/>
</dbReference>